<evidence type="ECO:0000313" key="2">
    <source>
        <dbReference type="Proteomes" id="UP000275408"/>
    </source>
</evidence>
<protein>
    <submittedName>
        <fullName evidence="1">Uncharacterized protein</fullName>
    </submittedName>
</protein>
<gene>
    <name evidence="1" type="ORF">pdam_00013179</name>
</gene>
<proteinExistence type="predicted"/>
<dbReference type="Proteomes" id="UP000275408">
    <property type="component" value="Unassembled WGS sequence"/>
</dbReference>
<dbReference type="OrthoDB" id="691673at2759"/>
<organism evidence="1 2">
    <name type="scientific">Pocillopora damicornis</name>
    <name type="common">Cauliflower coral</name>
    <name type="synonym">Millepora damicornis</name>
    <dbReference type="NCBI Taxonomy" id="46731"/>
    <lineage>
        <taxon>Eukaryota</taxon>
        <taxon>Metazoa</taxon>
        <taxon>Cnidaria</taxon>
        <taxon>Anthozoa</taxon>
        <taxon>Hexacorallia</taxon>
        <taxon>Scleractinia</taxon>
        <taxon>Astrocoeniina</taxon>
        <taxon>Pocilloporidae</taxon>
        <taxon>Pocillopora</taxon>
    </lineage>
</organism>
<dbReference type="AlphaFoldDB" id="A0A3M6ULD8"/>
<name>A0A3M6ULD8_POCDA</name>
<sequence>MDVETEISFLSSSSSQNGFTTACCAKRQRTEERDEQEVMNLSRDDFDRPNKNGSLFHKRTNMPTNYWTSTSHSPKNFLLISANGLVYESEDFLPKGETLYKPLKEEVIINTRNIEQFTFTNGSFFIGDESSRFNRTVQGVSLNMWRFDNQAKKLYISRSFVFTNLQEAQNIKRILETM</sequence>
<keyword evidence="2" id="KW-1185">Reference proteome</keyword>
<evidence type="ECO:0000313" key="1">
    <source>
        <dbReference type="EMBL" id="RMX54465.1"/>
    </source>
</evidence>
<accession>A0A3M6ULD8</accession>
<reference evidence="1 2" key="1">
    <citation type="journal article" date="2018" name="Sci. Rep.">
        <title>Comparative analysis of the Pocillopora damicornis genome highlights role of immune system in coral evolution.</title>
        <authorList>
            <person name="Cunning R."/>
            <person name="Bay R.A."/>
            <person name="Gillette P."/>
            <person name="Baker A.C."/>
            <person name="Traylor-Knowles N."/>
        </authorList>
    </citation>
    <scope>NUCLEOTIDE SEQUENCE [LARGE SCALE GENOMIC DNA]</scope>
    <source>
        <strain evidence="1">RSMAS</strain>
        <tissue evidence="1">Whole animal</tissue>
    </source>
</reference>
<dbReference type="EMBL" id="RCHS01001257">
    <property type="protein sequence ID" value="RMX54465.1"/>
    <property type="molecule type" value="Genomic_DNA"/>
</dbReference>
<comment type="caution">
    <text evidence="1">The sequence shown here is derived from an EMBL/GenBank/DDBJ whole genome shotgun (WGS) entry which is preliminary data.</text>
</comment>